<accession>A0A8S9ZQ46</accession>
<dbReference type="Proteomes" id="UP000605970">
    <property type="component" value="Unassembled WGS sequence"/>
</dbReference>
<feature type="coiled-coil region" evidence="1">
    <location>
        <begin position="6"/>
        <end position="33"/>
    </location>
</feature>
<name>A0A8S9ZQ46_9BILA</name>
<comment type="caution">
    <text evidence="2">The sequence shown here is derived from an EMBL/GenBank/DDBJ whole genome shotgun (WGS) entry which is preliminary data.</text>
</comment>
<proteinExistence type="predicted"/>
<reference evidence="2" key="1">
    <citation type="journal article" date="2020" name="Ecol. Evol.">
        <title>Genome structure and content of the rice root-knot nematode (Meloidogyne graminicola).</title>
        <authorList>
            <person name="Phan N.T."/>
            <person name="Danchin E.G.J."/>
            <person name="Klopp C."/>
            <person name="Perfus-Barbeoch L."/>
            <person name="Kozlowski D.K."/>
            <person name="Koutsovoulos G.D."/>
            <person name="Lopez-Roques C."/>
            <person name="Bouchez O."/>
            <person name="Zahm M."/>
            <person name="Besnard G."/>
            <person name="Bellafiore S."/>
        </authorList>
    </citation>
    <scope>NUCLEOTIDE SEQUENCE</scope>
    <source>
        <strain evidence="2">VN-18</strain>
    </source>
</reference>
<dbReference type="EMBL" id="JABEBT010000041">
    <property type="protein sequence ID" value="KAF7635529.1"/>
    <property type="molecule type" value="Genomic_DNA"/>
</dbReference>
<keyword evidence="1" id="KW-0175">Coiled coil</keyword>
<sequence>MDIRKISELEKRISELENINSASQKRFTELETKVYVLEEQLKTADLILETLVIKVDSGCTFDSMRETY</sequence>
<dbReference type="AlphaFoldDB" id="A0A8S9ZQ46"/>
<organism evidence="2 3">
    <name type="scientific">Meloidogyne graminicola</name>
    <dbReference type="NCBI Taxonomy" id="189291"/>
    <lineage>
        <taxon>Eukaryota</taxon>
        <taxon>Metazoa</taxon>
        <taxon>Ecdysozoa</taxon>
        <taxon>Nematoda</taxon>
        <taxon>Chromadorea</taxon>
        <taxon>Rhabditida</taxon>
        <taxon>Tylenchina</taxon>
        <taxon>Tylenchomorpha</taxon>
        <taxon>Tylenchoidea</taxon>
        <taxon>Meloidogynidae</taxon>
        <taxon>Meloidogyninae</taxon>
        <taxon>Meloidogyne</taxon>
    </lineage>
</organism>
<gene>
    <name evidence="2" type="ORF">Mgra_00005071</name>
</gene>
<evidence type="ECO:0000256" key="1">
    <source>
        <dbReference type="SAM" id="Coils"/>
    </source>
</evidence>
<keyword evidence="3" id="KW-1185">Reference proteome</keyword>
<protein>
    <submittedName>
        <fullName evidence="2">Uncharacterized protein</fullName>
    </submittedName>
</protein>
<evidence type="ECO:0000313" key="2">
    <source>
        <dbReference type="EMBL" id="KAF7635529.1"/>
    </source>
</evidence>
<evidence type="ECO:0000313" key="3">
    <source>
        <dbReference type="Proteomes" id="UP000605970"/>
    </source>
</evidence>